<name>A0A8T0EAE9_ARGBR</name>
<dbReference type="AlphaFoldDB" id="A0A8T0EAE9"/>
<organism evidence="1 2">
    <name type="scientific">Argiope bruennichi</name>
    <name type="common">Wasp spider</name>
    <name type="synonym">Aranea bruennichi</name>
    <dbReference type="NCBI Taxonomy" id="94029"/>
    <lineage>
        <taxon>Eukaryota</taxon>
        <taxon>Metazoa</taxon>
        <taxon>Ecdysozoa</taxon>
        <taxon>Arthropoda</taxon>
        <taxon>Chelicerata</taxon>
        <taxon>Arachnida</taxon>
        <taxon>Araneae</taxon>
        <taxon>Araneomorphae</taxon>
        <taxon>Entelegynae</taxon>
        <taxon>Araneoidea</taxon>
        <taxon>Araneidae</taxon>
        <taxon>Argiope</taxon>
    </lineage>
</organism>
<evidence type="ECO:0000313" key="2">
    <source>
        <dbReference type="Proteomes" id="UP000807504"/>
    </source>
</evidence>
<keyword evidence="2" id="KW-1185">Reference proteome</keyword>
<reference evidence="1" key="2">
    <citation type="submission" date="2020-06" db="EMBL/GenBank/DDBJ databases">
        <authorList>
            <person name="Sheffer M."/>
        </authorList>
    </citation>
    <scope>NUCLEOTIDE SEQUENCE</scope>
</reference>
<gene>
    <name evidence="1" type="ORF">HNY73_021268</name>
</gene>
<comment type="caution">
    <text evidence="1">The sequence shown here is derived from an EMBL/GenBank/DDBJ whole genome shotgun (WGS) entry which is preliminary data.</text>
</comment>
<accession>A0A8T0EAE9</accession>
<protein>
    <submittedName>
        <fullName evidence="1">Uncharacterized protein</fullName>
    </submittedName>
</protein>
<evidence type="ECO:0000313" key="1">
    <source>
        <dbReference type="EMBL" id="KAF8768448.1"/>
    </source>
</evidence>
<proteinExistence type="predicted"/>
<reference evidence="1" key="1">
    <citation type="journal article" date="2020" name="bioRxiv">
        <title>Chromosome-level reference genome of the European wasp spider Argiope bruennichi: a resource for studies on range expansion and evolutionary adaptation.</title>
        <authorList>
            <person name="Sheffer M.M."/>
            <person name="Hoppe A."/>
            <person name="Krehenwinkel H."/>
            <person name="Uhl G."/>
            <person name="Kuss A.W."/>
            <person name="Jensen L."/>
            <person name="Jensen C."/>
            <person name="Gillespie R.G."/>
            <person name="Hoff K.J."/>
            <person name="Prost S."/>
        </authorList>
    </citation>
    <scope>NUCLEOTIDE SEQUENCE</scope>
</reference>
<dbReference type="Proteomes" id="UP000807504">
    <property type="component" value="Unassembled WGS sequence"/>
</dbReference>
<dbReference type="EMBL" id="JABXBU010002230">
    <property type="protein sequence ID" value="KAF8768448.1"/>
    <property type="molecule type" value="Genomic_DNA"/>
</dbReference>
<sequence length="109" mass="12008">MQVIVDAQLGGFNIRPGFGSPLIPTFDDIQMCRDNAKGRKYQLTFKLPTETCKPYCKYENETEQMTAVDGQFCCDFVGIGPTGLCKGGVCMVGGVVGWNRQRGLETLMD</sequence>